<dbReference type="Pfam" id="PF09693">
    <property type="entry name" value="Phage_XkdX"/>
    <property type="match status" value="1"/>
</dbReference>
<proteinExistence type="predicted"/>
<name>A0A8S5QUZ8_9CAUD</name>
<evidence type="ECO:0008006" key="2">
    <source>
        <dbReference type="Google" id="ProtNLM"/>
    </source>
</evidence>
<dbReference type="InterPro" id="IPR010022">
    <property type="entry name" value="XkdX"/>
</dbReference>
<evidence type="ECO:0000313" key="1">
    <source>
        <dbReference type="EMBL" id="DAE22810.1"/>
    </source>
</evidence>
<accession>A0A8S5QUZ8</accession>
<reference evidence="1" key="1">
    <citation type="journal article" date="2021" name="Proc. Natl. Acad. Sci. U.S.A.">
        <title>A Catalog of Tens of Thousands of Viruses from Human Metagenomes Reveals Hidden Associations with Chronic Diseases.</title>
        <authorList>
            <person name="Tisza M.J."/>
            <person name="Buck C.B."/>
        </authorList>
    </citation>
    <scope>NUCLEOTIDE SEQUENCE</scope>
    <source>
        <strain evidence="1">Ct2hZ16</strain>
    </source>
</reference>
<protein>
    <recommendedName>
        <fullName evidence="2">XkdX family protein</fullName>
    </recommendedName>
</protein>
<dbReference type="EMBL" id="BK015739">
    <property type="protein sequence ID" value="DAE22810.1"/>
    <property type="molecule type" value="Genomic_DNA"/>
</dbReference>
<sequence length="43" mass="4981">MYEKIKLWHKKGWWTDAMVAQAAAKGLITDNQYKAIVEGENNE</sequence>
<organism evidence="1">
    <name type="scientific">Siphoviridae sp. ct2hZ16</name>
    <dbReference type="NCBI Taxonomy" id="2826276"/>
    <lineage>
        <taxon>Viruses</taxon>
        <taxon>Duplodnaviria</taxon>
        <taxon>Heunggongvirae</taxon>
        <taxon>Uroviricota</taxon>
        <taxon>Caudoviricetes</taxon>
    </lineage>
</organism>